<gene>
    <name evidence="3" type="ORF">UFOVP328_198</name>
</gene>
<feature type="domain" description="NAD-dependent epimerase/dehydratase" evidence="2">
    <location>
        <begin position="6"/>
        <end position="247"/>
    </location>
</feature>
<dbReference type="Pfam" id="PF01370">
    <property type="entry name" value="Epimerase"/>
    <property type="match status" value="1"/>
</dbReference>
<dbReference type="Gene3D" id="3.40.50.720">
    <property type="entry name" value="NAD(P)-binding Rossmann-like Domain"/>
    <property type="match status" value="1"/>
</dbReference>
<organism evidence="3">
    <name type="scientific">uncultured Caudovirales phage</name>
    <dbReference type="NCBI Taxonomy" id="2100421"/>
    <lineage>
        <taxon>Viruses</taxon>
        <taxon>Duplodnaviria</taxon>
        <taxon>Heunggongvirae</taxon>
        <taxon>Uroviricota</taxon>
        <taxon>Caudoviricetes</taxon>
        <taxon>Peduoviridae</taxon>
        <taxon>Maltschvirus</taxon>
        <taxon>Maltschvirus maltsch</taxon>
    </lineage>
</organism>
<reference evidence="3" key="1">
    <citation type="submission" date="2020-04" db="EMBL/GenBank/DDBJ databases">
        <authorList>
            <person name="Chiriac C."/>
            <person name="Salcher M."/>
            <person name="Ghai R."/>
            <person name="Kavagutti S V."/>
        </authorList>
    </citation>
    <scope>NUCLEOTIDE SEQUENCE</scope>
</reference>
<sequence length="325" mass="36111">MEKRTILITGGLGLIGHNVVARLERQGHSVIITDTQTNYGLVPQDELDHLMAERRKKISTDRIFKIDIADRDGMDWLVGKHQPDTIIHMASFPRQKVVNANPQLGSRAMSEGLLNLLEASKKHNVCKFVYISSSMVYGDFTDQVREDAKCCPQGQYGIMKLAGEWLVKDYTRSSGIAHTIIRPSAVYGPLDVEDRVIAKFMLTAMRGGVLKVNGAGETLDFTYVDDAADGIVAAALSSNTNNKTYNITKSHSRSLLDAAELAVKIVGKGTIEVRDKDADFPSRGALNIDAARKDFNFYPTVDVEEGFQAYYEWLNNSVYWSKKTV</sequence>
<dbReference type="PANTHER" id="PTHR43000">
    <property type="entry name" value="DTDP-D-GLUCOSE 4,6-DEHYDRATASE-RELATED"/>
    <property type="match status" value="1"/>
</dbReference>
<protein>
    <submittedName>
        <fullName evidence="3">WcaG Nucleoside-diphosphate-sugar epimerases</fullName>
    </submittedName>
</protein>
<accession>A0A6J5LU66</accession>
<comment type="similarity">
    <text evidence="1">Belongs to the NAD(P)-dependent epimerase/dehydratase family.</text>
</comment>
<evidence type="ECO:0000256" key="1">
    <source>
        <dbReference type="ARBA" id="ARBA00007637"/>
    </source>
</evidence>
<dbReference type="SUPFAM" id="SSF51735">
    <property type="entry name" value="NAD(P)-binding Rossmann-fold domains"/>
    <property type="match status" value="1"/>
</dbReference>
<evidence type="ECO:0000259" key="2">
    <source>
        <dbReference type="Pfam" id="PF01370"/>
    </source>
</evidence>
<dbReference type="InterPro" id="IPR001509">
    <property type="entry name" value="Epimerase_deHydtase"/>
</dbReference>
<dbReference type="EMBL" id="LR796341">
    <property type="protein sequence ID" value="CAB4138005.1"/>
    <property type="molecule type" value="Genomic_DNA"/>
</dbReference>
<name>A0A6J5LU66_9CAUD</name>
<proteinExistence type="inferred from homology"/>
<dbReference type="InterPro" id="IPR036291">
    <property type="entry name" value="NAD(P)-bd_dom_sf"/>
</dbReference>
<evidence type="ECO:0000313" key="3">
    <source>
        <dbReference type="EMBL" id="CAB4138005.1"/>
    </source>
</evidence>